<protein>
    <recommendedName>
        <fullName evidence="4">SxtK</fullName>
    </recommendedName>
</protein>
<reference evidence="2 3" key="1">
    <citation type="submission" date="2020-05" db="EMBL/GenBank/DDBJ databases">
        <title>Draft genome sequence of Desulfovibrio psychrotolerans JS1T.</title>
        <authorList>
            <person name="Ueno A."/>
            <person name="Tamazawa S."/>
            <person name="Tamamura S."/>
            <person name="Murakami T."/>
            <person name="Kiyama T."/>
            <person name="Inomata H."/>
            <person name="Amano Y."/>
            <person name="Miyakawa K."/>
            <person name="Tamaki H."/>
            <person name="Naganuma T."/>
            <person name="Kaneko K."/>
        </authorList>
    </citation>
    <scope>NUCLEOTIDE SEQUENCE [LARGE SCALE GENOMIC DNA]</scope>
    <source>
        <strain evidence="2 3">JS1</strain>
    </source>
</reference>
<keyword evidence="1" id="KW-0472">Membrane</keyword>
<name>A0A7J0BS32_9BACT</name>
<evidence type="ECO:0000256" key="1">
    <source>
        <dbReference type="SAM" id="Phobius"/>
    </source>
</evidence>
<dbReference type="Proteomes" id="UP000503820">
    <property type="component" value="Unassembled WGS sequence"/>
</dbReference>
<accession>A0A7J0BS32</accession>
<evidence type="ECO:0008006" key="4">
    <source>
        <dbReference type="Google" id="ProtNLM"/>
    </source>
</evidence>
<keyword evidence="1" id="KW-0812">Transmembrane</keyword>
<keyword evidence="3" id="KW-1185">Reference proteome</keyword>
<evidence type="ECO:0000313" key="2">
    <source>
        <dbReference type="EMBL" id="GFM36489.1"/>
    </source>
</evidence>
<dbReference type="RefSeq" id="WP_174409162.1">
    <property type="nucleotide sequence ID" value="NZ_BLVP01000006.1"/>
</dbReference>
<gene>
    <name evidence="2" type="ORF">DSM19430T_11730</name>
</gene>
<evidence type="ECO:0000313" key="3">
    <source>
        <dbReference type="Proteomes" id="UP000503820"/>
    </source>
</evidence>
<dbReference type="InterPro" id="IPR046031">
    <property type="entry name" value="DUF5989"/>
</dbReference>
<feature type="transmembrane region" description="Helical" evidence="1">
    <location>
        <begin position="17"/>
        <end position="46"/>
    </location>
</feature>
<proteinExistence type="predicted"/>
<sequence length="49" mass="5636">MDFLTDLWGFMKERKKFWLLPLIAVLLLFGVLIVLTSGSAIAPFIYTVF</sequence>
<dbReference type="Pfam" id="PF19451">
    <property type="entry name" value="DUF5989"/>
    <property type="match status" value="1"/>
</dbReference>
<keyword evidence="1" id="KW-1133">Transmembrane helix</keyword>
<organism evidence="2 3">
    <name type="scientific">Desulfovibrio psychrotolerans</name>
    <dbReference type="NCBI Taxonomy" id="415242"/>
    <lineage>
        <taxon>Bacteria</taxon>
        <taxon>Pseudomonadati</taxon>
        <taxon>Thermodesulfobacteriota</taxon>
        <taxon>Desulfovibrionia</taxon>
        <taxon>Desulfovibrionales</taxon>
        <taxon>Desulfovibrionaceae</taxon>
        <taxon>Desulfovibrio</taxon>
    </lineage>
</organism>
<dbReference type="AlphaFoldDB" id="A0A7J0BS32"/>
<comment type="caution">
    <text evidence="2">The sequence shown here is derived from an EMBL/GenBank/DDBJ whole genome shotgun (WGS) entry which is preliminary data.</text>
</comment>
<dbReference type="EMBL" id="BLVP01000006">
    <property type="protein sequence ID" value="GFM36489.1"/>
    <property type="molecule type" value="Genomic_DNA"/>
</dbReference>